<evidence type="ECO:0000313" key="5">
    <source>
        <dbReference type="Proteomes" id="UP000603352"/>
    </source>
</evidence>
<gene>
    <name evidence="4" type="ORF">GCM10011505_09450</name>
</gene>
<dbReference type="PANTHER" id="PTHR11783">
    <property type="entry name" value="SULFOTRANSFERASE SULT"/>
    <property type="match status" value="1"/>
</dbReference>
<dbReference type="Proteomes" id="UP000603352">
    <property type="component" value="Unassembled WGS sequence"/>
</dbReference>
<evidence type="ECO:0000256" key="2">
    <source>
        <dbReference type="ARBA" id="ARBA00022679"/>
    </source>
</evidence>
<evidence type="ECO:0000256" key="1">
    <source>
        <dbReference type="ARBA" id="ARBA00005771"/>
    </source>
</evidence>
<keyword evidence="2" id="KW-0808">Transferase</keyword>
<dbReference type="Gene3D" id="3.40.50.300">
    <property type="entry name" value="P-loop containing nucleotide triphosphate hydrolases"/>
    <property type="match status" value="1"/>
</dbReference>
<dbReference type="InterPro" id="IPR027417">
    <property type="entry name" value="P-loop_NTPase"/>
</dbReference>
<evidence type="ECO:0000259" key="3">
    <source>
        <dbReference type="Pfam" id="PF00685"/>
    </source>
</evidence>
<comment type="caution">
    <text evidence="4">The sequence shown here is derived from an EMBL/GenBank/DDBJ whole genome shotgun (WGS) entry which is preliminary data.</text>
</comment>
<protein>
    <submittedName>
        <fullName evidence="4">Sulfotransferase</fullName>
    </submittedName>
</protein>
<proteinExistence type="inferred from homology"/>
<dbReference type="SUPFAM" id="SSF52540">
    <property type="entry name" value="P-loop containing nucleoside triphosphate hydrolases"/>
    <property type="match status" value="1"/>
</dbReference>
<dbReference type="RefSeq" id="WP_188575418.1">
    <property type="nucleotide sequence ID" value="NZ_BMDZ01000006.1"/>
</dbReference>
<dbReference type="InterPro" id="IPR000863">
    <property type="entry name" value="Sulfotransferase_dom"/>
</dbReference>
<accession>A0ABQ1I9N5</accession>
<dbReference type="Pfam" id="PF00685">
    <property type="entry name" value="Sulfotransfer_1"/>
    <property type="match status" value="1"/>
</dbReference>
<comment type="similarity">
    <text evidence="1">Belongs to the sulfotransferase 1 family.</text>
</comment>
<keyword evidence="5" id="KW-1185">Reference proteome</keyword>
<feature type="domain" description="Sulfotransferase" evidence="3">
    <location>
        <begin position="6"/>
        <end position="274"/>
    </location>
</feature>
<evidence type="ECO:0000313" key="4">
    <source>
        <dbReference type="EMBL" id="GGB30162.1"/>
    </source>
</evidence>
<reference evidence="5" key="1">
    <citation type="journal article" date="2019" name="Int. J. Syst. Evol. Microbiol.">
        <title>The Global Catalogue of Microorganisms (GCM) 10K type strain sequencing project: providing services to taxonomists for standard genome sequencing and annotation.</title>
        <authorList>
            <consortium name="The Broad Institute Genomics Platform"/>
            <consortium name="The Broad Institute Genome Sequencing Center for Infectious Disease"/>
            <person name="Wu L."/>
            <person name="Ma J."/>
        </authorList>
    </citation>
    <scope>NUCLEOTIDE SEQUENCE [LARGE SCALE GENOMIC DNA]</scope>
    <source>
        <strain evidence="5">CGMCC 1.10188</strain>
    </source>
</reference>
<organism evidence="4 5">
    <name type="scientific">Tistrella bauzanensis</name>
    <dbReference type="NCBI Taxonomy" id="657419"/>
    <lineage>
        <taxon>Bacteria</taxon>
        <taxon>Pseudomonadati</taxon>
        <taxon>Pseudomonadota</taxon>
        <taxon>Alphaproteobacteria</taxon>
        <taxon>Geminicoccales</taxon>
        <taxon>Geminicoccaceae</taxon>
        <taxon>Tistrella</taxon>
    </lineage>
</organism>
<name>A0ABQ1I9N5_9PROT</name>
<dbReference type="EMBL" id="BMDZ01000006">
    <property type="protein sequence ID" value="GGB30162.1"/>
    <property type="molecule type" value="Genomic_DNA"/>
</dbReference>
<sequence length="284" mass="30926">MTGFYWIASYPKSGNTWLRLALRELVQPNRRGGPRDRVGFAATASDRTDIEEALDIESSDFSRAELEALRPAAYRAMAAAASRPLYRKVHDARLDTAAGPLFPPEVTLGSVYVVRDPRDVAVSWAHFAGMSMEAAVAMLCDPAAILLPSPGRPALAVAQRLTCWSGHARSWLDAPGRPCCLVRYEDMLADPAPVLSRVSRYAGIAHGAADIQRAVEMTRFDTLREREIAHGFDGGQAGTAAFFRSGRAGQWRTALDPLQVARIEAAHGEMMARLGYARGCPARC</sequence>